<dbReference type="PANTHER" id="PTHR21356:SF1">
    <property type="entry name" value="ARMADILLO REPEAT-CONTAINING PROTEIN 2"/>
    <property type="match status" value="1"/>
</dbReference>
<dbReference type="Proteomes" id="UP001174909">
    <property type="component" value="Unassembled WGS sequence"/>
</dbReference>
<dbReference type="InterPro" id="IPR038905">
    <property type="entry name" value="ARMC2"/>
</dbReference>
<dbReference type="Gene3D" id="1.25.10.10">
    <property type="entry name" value="Leucine-rich Repeat Variant"/>
    <property type="match status" value="2"/>
</dbReference>
<comment type="caution">
    <text evidence="2">The sequence shown here is derived from an EMBL/GenBank/DDBJ whole genome shotgun (WGS) entry which is preliminary data.</text>
</comment>
<dbReference type="InterPro" id="IPR000225">
    <property type="entry name" value="Armadillo"/>
</dbReference>
<organism evidence="2 3">
    <name type="scientific">Geodia barretti</name>
    <name type="common">Barrett's horny sponge</name>
    <dbReference type="NCBI Taxonomy" id="519541"/>
    <lineage>
        <taxon>Eukaryota</taxon>
        <taxon>Metazoa</taxon>
        <taxon>Porifera</taxon>
        <taxon>Demospongiae</taxon>
        <taxon>Heteroscleromorpha</taxon>
        <taxon>Tetractinellida</taxon>
        <taxon>Astrophorina</taxon>
        <taxon>Geodiidae</taxon>
        <taxon>Geodia</taxon>
    </lineage>
</organism>
<evidence type="ECO:0000313" key="3">
    <source>
        <dbReference type="Proteomes" id="UP001174909"/>
    </source>
</evidence>
<dbReference type="PROSITE" id="PS50176">
    <property type="entry name" value="ARM_REPEAT"/>
    <property type="match status" value="1"/>
</dbReference>
<sequence>MEVAGKNLLNVCKLLFSLARTETNDALFSNEDISGPLLGLLRQCDEVSDSEALVYGVGTVKLLASNADLRPQLVENGALSFLHSLLSSYLQQGEVDVAPSTNIENVLVQLTAALRNLLEHSSLSSSLVSSGLLPLLARLLSVHLSHPSITFNISRLLSKLTLRRDCCEAVVSCPSFLPLLLHALTLHHSHHEILVRVCFILGNLTTDDDGVRYELCLTHKALSPLSSLLSSSLASELERDRDGTAVHEKSPDEEILIKLVRLLANLSVEARAGAEVASDKTIVGGLLTVLESLPLTSYSELSVNTLATLNNLSFHAPTDSYLLNHLFRLSQLLVQVLLEDNGEPLLECVRCYGNLSRHKTVRDAIAKSKVDELLITLLDSSRYELVSASCGVLVNLMADSTHRATLVSAAGVDKLLDVLRDFGSSDWHLASLVCQILWNFSAEGMTSSVAIFGQEEVERLIPLLHSYTEVPETGEEEWREHFIPVATSLLDRVLSHHTPLLPLSDPTPLPPVN</sequence>
<feature type="repeat" description="ARM" evidence="1">
    <location>
        <begin position="369"/>
        <end position="411"/>
    </location>
</feature>
<dbReference type="InterPro" id="IPR016024">
    <property type="entry name" value="ARM-type_fold"/>
</dbReference>
<accession>A0AA35S1H1</accession>
<dbReference type="PANTHER" id="PTHR21356">
    <property type="entry name" value="ARMADILLO REPEAT CONTAINING 2"/>
    <property type="match status" value="1"/>
</dbReference>
<gene>
    <name evidence="2" type="ORF">GBAR_LOCUS12766</name>
</gene>
<dbReference type="GO" id="GO:0044782">
    <property type="term" value="P:cilium organization"/>
    <property type="evidence" value="ECO:0007669"/>
    <property type="project" value="TreeGrafter"/>
</dbReference>
<proteinExistence type="predicted"/>
<dbReference type="EMBL" id="CASHTH010001905">
    <property type="protein sequence ID" value="CAI8021554.1"/>
    <property type="molecule type" value="Genomic_DNA"/>
</dbReference>
<evidence type="ECO:0000313" key="2">
    <source>
        <dbReference type="EMBL" id="CAI8021554.1"/>
    </source>
</evidence>
<dbReference type="SMART" id="SM00185">
    <property type="entry name" value="ARM"/>
    <property type="match status" value="6"/>
</dbReference>
<keyword evidence="3" id="KW-1185">Reference proteome</keyword>
<dbReference type="AlphaFoldDB" id="A0AA35S1H1"/>
<reference evidence="2" key="1">
    <citation type="submission" date="2023-03" db="EMBL/GenBank/DDBJ databases">
        <authorList>
            <person name="Steffen K."/>
            <person name="Cardenas P."/>
        </authorList>
    </citation>
    <scope>NUCLEOTIDE SEQUENCE</scope>
</reference>
<name>A0AA35S1H1_GEOBA</name>
<dbReference type="SUPFAM" id="SSF48371">
    <property type="entry name" value="ARM repeat"/>
    <property type="match status" value="1"/>
</dbReference>
<protein>
    <submittedName>
        <fullName evidence="2">Armadillo repeat-containing protein 2</fullName>
    </submittedName>
</protein>
<dbReference type="InterPro" id="IPR011989">
    <property type="entry name" value="ARM-like"/>
</dbReference>
<evidence type="ECO:0000256" key="1">
    <source>
        <dbReference type="PROSITE-ProRule" id="PRU00259"/>
    </source>
</evidence>